<sequence length="168" mass="19056">MAAVTMDRGRLNLAYRDLREVPPAIASKFGSECQELDLSHNQVRSVSSLTGFTKLHTLILDDNLLTEHNCQFRFHPELSTLYINKNKINNLGVFVEDVKRAFPKLRVLSMINNPAAPSYFNGGSKAENTEYRLYVISQLPDLVMLDDLKVSEAERQAASKFRRAAHLF</sequence>
<gene>
    <name evidence="1" type="ORF">MONBRDRAFT_29997</name>
</gene>
<dbReference type="SUPFAM" id="SSF52058">
    <property type="entry name" value="L domain-like"/>
    <property type="match status" value="1"/>
</dbReference>
<dbReference type="OMA" id="FYDYLQY"/>
<evidence type="ECO:0000313" key="2">
    <source>
        <dbReference type="Proteomes" id="UP000001357"/>
    </source>
</evidence>
<dbReference type="Proteomes" id="UP000001357">
    <property type="component" value="Unassembled WGS sequence"/>
</dbReference>
<dbReference type="InParanoid" id="A9VCQ5"/>
<organism evidence="1 2">
    <name type="scientific">Monosiga brevicollis</name>
    <name type="common">Choanoflagellate</name>
    <dbReference type="NCBI Taxonomy" id="81824"/>
    <lineage>
        <taxon>Eukaryota</taxon>
        <taxon>Choanoflagellata</taxon>
        <taxon>Craspedida</taxon>
        <taxon>Salpingoecidae</taxon>
        <taxon>Monosiga</taxon>
    </lineage>
</organism>
<protein>
    <recommendedName>
        <fullName evidence="3">U2A'/phosphoprotein 32 family A C-terminal domain-containing protein</fullName>
    </recommendedName>
</protein>
<evidence type="ECO:0008006" key="3">
    <source>
        <dbReference type="Google" id="ProtNLM"/>
    </source>
</evidence>
<accession>A9VCQ5</accession>
<dbReference type="EMBL" id="CH991582">
    <property type="protein sequence ID" value="EDQ84689.1"/>
    <property type="molecule type" value="Genomic_DNA"/>
</dbReference>
<dbReference type="InterPro" id="IPR032675">
    <property type="entry name" value="LRR_dom_sf"/>
</dbReference>
<dbReference type="PANTHER" id="PTHR46282:SF1">
    <property type="entry name" value="LEUCINE-RICH REPEAT-CONTAINING PROTEIN 72-LIKE"/>
    <property type="match status" value="1"/>
</dbReference>
<proteinExistence type="predicted"/>
<name>A9VCQ5_MONBE</name>
<dbReference type="RefSeq" id="XP_001750475.1">
    <property type="nucleotide sequence ID" value="XM_001750423.1"/>
</dbReference>
<dbReference type="GeneID" id="5895742"/>
<dbReference type="InterPro" id="IPR001611">
    <property type="entry name" value="Leu-rich_rpt"/>
</dbReference>
<dbReference type="eggNOG" id="KOG2450">
    <property type="taxonomic scope" value="Eukaryota"/>
</dbReference>
<dbReference type="PROSITE" id="PS51450">
    <property type="entry name" value="LRR"/>
    <property type="match status" value="1"/>
</dbReference>
<dbReference type="KEGG" id="mbr:MONBRDRAFT_29997"/>
<keyword evidence="2" id="KW-1185">Reference proteome</keyword>
<evidence type="ECO:0000313" key="1">
    <source>
        <dbReference type="EMBL" id="EDQ84689.1"/>
    </source>
</evidence>
<dbReference type="InterPro" id="IPR043313">
    <property type="entry name" value="LRMDA"/>
</dbReference>
<dbReference type="Pfam" id="PF14580">
    <property type="entry name" value="LRR_9"/>
    <property type="match status" value="1"/>
</dbReference>
<dbReference type="STRING" id="81824.A9VCQ5"/>
<dbReference type="AlphaFoldDB" id="A9VCQ5"/>
<reference evidence="1 2" key="1">
    <citation type="journal article" date="2008" name="Nature">
        <title>The genome of the choanoflagellate Monosiga brevicollis and the origin of metazoans.</title>
        <authorList>
            <consortium name="JGI Sequencing"/>
            <person name="King N."/>
            <person name="Westbrook M.J."/>
            <person name="Young S.L."/>
            <person name="Kuo A."/>
            <person name="Abedin M."/>
            <person name="Chapman J."/>
            <person name="Fairclough S."/>
            <person name="Hellsten U."/>
            <person name="Isogai Y."/>
            <person name="Letunic I."/>
            <person name="Marr M."/>
            <person name="Pincus D."/>
            <person name="Putnam N."/>
            <person name="Rokas A."/>
            <person name="Wright K.J."/>
            <person name="Zuzow R."/>
            <person name="Dirks W."/>
            <person name="Good M."/>
            <person name="Goodstein D."/>
            <person name="Lemons D."/>
            <person name="Li W."/>
            <person name="Lyons J.B."/>
            <person name="Morris A."/>
            <person name="Nichols S."/>
            <person name="Richter D.J."/>
            <person name="Salamov A."/>
            <person name="Bork P."/>
            <person name="Lim W.A."/>
            <person name="Manning G."/>
            <person name="Miller W.T."/>
            <person name="McGinnis W."/>
            <person name="Shapiro H."/>
            <person name="Tjian R."/>
            <person name="Grigoriev I.V."/>
            <person name="Rokhsar D."/>
        </authorList>
    </citation>
    <scope>NUCLEOTIDE SEQUENCE [LARGE SCALE GENOMIC DNA]</scope>
    <source>
        <strain evidence="2">MX1 / ATCC 50154</strain>
    </source>
</reference>
<dbReference type="PANTHER" id="PTHR46282">
    <property type="entry name" value="LEUCINE-RICH MELANOCYTE DIFFERENTIATION-ASSOCIATED PROTEIN"/>
    <property type="match status" value="1"/>
</dbReference>
<dbReference type="Gene3D" id="3.80.10.10">
    <property type="entry name" value="Ribonuclease Inhibitor"/>
    <property type="match status" value="1"/>
</dbReference>